<name>A0A3Q3B1M8_KRYMA</name>
<protein>
    <recommendedName>
        <fullName evidence="2">C-type lectin domain-containing protein</fullName>
    </recommendedName>
</protein>
<dbReference type="Pfam" id="PF00059">
    <property type="entry name" value="Lectin_C"/>
    <property type="match status" value="1"/>
</dbReference>
<feature type="domain" description="C-type lectin" evidence="2">
    <location>
        <begin position="17"/>
        <end position="133"/>
    </location>
</feature>
<dbReference type="Ensembl" id="ENSKMAT00000023115.1">
    <property type="protein sequence ID" value="ENSKMAP00000022825.1"/>
    <property type="gene ID" value="ENSKMAG00000016936.1"/>
</dbReference>
<evidence type="ECO:0000313" key="4">
    <source>
        <dbReference type="Proteomes" id="UP000264800"/>
    </source>
</evidence>
<dbReference type="InterPro" id="IPR016187">
    <property type="entry name" value="CTDL_fold"/>
</dbReference>
<organism evidence="3 4">
    <name type="scientific">Kryptolebias marmoratus</name>
    <name type="common">Mangrove killifish</name>
    <name type="synonym">Rivulus marmoratus</name>
    <dbReference type="NCBI Taxonomy" id="37003"/>
    <lineage>
        <taxon>Eukaryota</taxon>
        <taxon>Metazoa</taxon>
        <taxon>Chordata</taxon>
        <taxon>Craniata</taxon>
        <taxon>Vertebrata</taxon>
        <taxon>Euteleostomi</taxon>
        <taxon>Actinopterygii</taxon>
        <taxon>Neopterygii</taxon>
        <taxon>Teleostei</taxon>
        <taxon>Neoteleostei</taxon>
        <taxon>Acanthomorphata</taxon>
        <taxon>Ovalentaria</taxon>
        <taxon>Atherinomorphae</taxon>
        <taxon>Cyprinodontiformes</taxon>
        <taxon>Rivulidae</taxon>
        <taxon>Kryptolebias</taxon>
    </lineage>
</organism>
<dbReference type="Proteomes" id="UP000264800">
    <property type="component" value="Unplaced"/>
</dbReference>
<evidence type="ECO:0000259" key="2">
    <source>
        <dbReference type="PROSITE" id="PS50041"/>
    </source>
</evidence>
<dbReference type="SMART" id="SM00034">
    <property type="entry name" value="CLECT"/>
    <property type="match status" value="1"/>
</dbReference>
<evidence type="ECO:0000313" key="3">
    <source>
        <dbReference type="Ensembl" id="ENSKMAP00000022825.1"/>
    </source>
</evidence>
<dbReference type="InterPro" id="IPR016186">
    <property type="entry name" value="C-type_lectin-like/link_sf"/>
</dbReference>
<dbReference type="OMA" id="ENQAGWR"/>
<dbReference type="PANTHER" id="PTHR45784">
    <property type="entry name" value="C-TYPE LECTIN DOMAIN FAMILY 20 MEMBER A-RELATED"/>
    <property type="match status" value="1"/>
</dbReference>
<feature type="chain" id="PRO_5018633661" description="C-type lectin domain-containing protein" evidence="1">
    <location>
        <begin position="22"/>
        <end position="153"/>
    </location>
</feature>
<accession>A0A3Q3B1M8</accession>
<keyword evidence="1" id="KW-0732">Signal</keyword>
<dbReference type="PROSITE" id="PS50041">
    <property type="entry name" value="C_TYPE_LECTIN_2"/>
    <property type="match status" value="1"/>
</dbReference>
<dbReference type="InterPro" id="IPR001304">
    <property type="entry name" value="C-type_lectin-like"/>
</dbReference>
<dbReference type="GeneTree" id="ENSGT01120000273112"/>
<dbReference type="PANTHER" id="PTHR45784:SF3">
    <property type="entry name" value="C-TYPE LECTIN DOMAIN FAMILY 4 MEMBER K-LIKE-RELATED"/>
    <property type="match status" value="1"/>
</dbReference>
<keyword evidence="4" id="KW-1185">Reference proteome</keyword>
<evidence type="ECO:0000256" key="1">
    <source>
        <dbReference type="SAM" id="SignalP"/>
    </source>
</evidence>
<proteinExistence type="predicted"/>
<reference evidence="3" key="2">
    <citation type="submission" date="2025-09" db="UniProtKB">
        <authorList>
            <consortium name="Ensembl"/>
        </authorList>
    </citation>
    <scope>IDENTIFICATION</scope>
</reference>
<dbReference type="AlphaFoldDB" id="A0A3Q3B1M8"/>
<sequence length="153" mass="17876">LAQFSTLTFLLLSEFFPSAFCATFGVNIYVSEKMTWSDARAYCRKHHTDLTSTDSQEESEELLMLQKDDDSNNGWIGLHKDDNGTWRWSGGKNTLFPLWISLQELFVDRSCVIQSERGWQMRNCEEKFPFYCFQSSLTKYKNLSRAAFDITMF</sequence>
<feature type="signal peptide" evidence="1">
    <location>
        <begin position="1"/>
        <end position="21"/>
    </location>
</feature>
<reference evidence="3" key="1">
    <citation type="submission" date="2025-08" db="UniProtKB">
        <authorList>
            <consortium name="Ensembl"/>
        </authorList>
    </citation>
    <scope>IDENTIFICATION</scope>
</reference>
<dbReference type="SUPFAM" id="SSF56436">
    <property type="entry name" value="C-type lectin-like"/>
    <property type="match status" value="1"/>
</dbReference>
<dbReference type="Gene3D" id="3.10.100.10">
    <property type="entry name" value="Mannose-Binding Protein A, subunit A"/>
    <property type="match status" value="1"/>
</dbReference>